<name>C5KM78_PERM5</name>
<evidence type="ECO:0000259" key="9">
    <source>
        <dbReference type="Pfam" id="PF17921"/>
    </source>
</evidence>
<evidence type="ECO:0000313" key="10">
    <source>
        <dbReference type="EMBL" id="EER14439.1"/>
    </source>
</evidence>
<dbReference type="SUPFAM" id="SSF56672">
    <property type="entry name" value="DNA/RNA polymerases"/>
    <property type="match status" value="1"/>
</dbReference>
<feature type="region of interest" description="Disordered" evidence="7">
    <location>
        <begin position="307"/>
        <end position="389"/>
    </location>
</feature>
<keyword evidence="5" id="KW-0378">Hydrolase</keyword>
<feature type="region of interest" description="Disordered" evidence="7">
    <location>
        <begin position="403"/>
        <end position="508"/>
    </location>
</feature>
<dbReference type="InterPro" id="IPR050951">
    <property type="entry name" value="Retrovirus_Pol_polyprotein"/>
</dbReference>
<dbReference type="AlphaFoldDB" id="C5KM78"/>
<feature type="compositionally biased region" description="Basic and acidic residues" evidence="7">
    <location>
        <begin position="343"/>
        <end position="355"/>
    </location>
</feature>
<protein>
    <submittedName>
        <fullName evidence="10">Retrovirus polyprotein, putative</fullName>
    </submittedName>
</protein>
<evidence type="ECO:0000313" key="11">
    <source>
        <dbReference type="Proteomes" id="UP000007800"/>
    </source>
</evidence>
<evidence type="ECO:0000256" key="5">
    <source>
        <dbReference type="ARBA" id="ARBA00022801"/>
    </source>
</evidence>
<dbReference type="InterPro" id="IPR043502">
    <property type="entry name" value="DNA/RNA_pol_sf"/>
</dbReference>
<evidence type="ECO:0000256" key="7">
    <source>
        <dbReference type="SAM" id="MobiDB-lite"/>
    </source>
</evidence>
<dbReference type="EMBL" id="GG674250">
    <property type="protein sequence ID" value="EER14439.1"/>
    <property type="molecule type" value="Genomic_DNA"/>
</dbReference>
<dbReference type="Gene3D" id="1.10.340.70">
    <property type="match status" value="1"/>
</dbReference>
<feature type="compositionally biased region" description="Polar residues" evidence="7">
    <location>
        <begin position="1"/>
        <end position="17"/>
    </location>
</feature>
<gene>
    <name evidence="10" type="ORF">Pmar_PMAR021193</name>
</gene>
<keyword evidence="3" id="KW-0540">Nuclease</keyword>
<dbReference type="PANTHER" id="PTHR37984">
    <property type="entry name" value="PROTEIN CBG26694"/>
    <property type="match status" value="1"/>
</dbReference>
<feature type="domain" description="Reverse transcriptase RNase H-like" evidence="8">
    <location>
        <begin position="563"/>
        <end position="678"/>
    </location>
</feature>
<dbReference type="Pfam" id="PF17921">
    <property type="entry name" value="Integrase_H2C2"/>
    <property type="match status" value="1"/>
</dbReference>
<feature type="compositionally biased region" description="Basic and acidic residues" evidence="7">
    <location>
        <begin position="307"/>
        <end position="318"/>
    </location>
</feature>
<dbReference type="RefSeq" id="XP_002782644.1">
    <property type="nucleotide sequence ID" value="XM_002782598.1"/>
</dbReference>
<feature type="compositionally biased region" description="Basic residues" evidence="7">
    <location>
        <begin position="356"/>
        <end position="375"/>
    </location>
</feature>
<feature type="compositionally biased region" description="Basic and acidic residues" evidence="7">
    <location>
        <begin position="460"/>
        <end position="470"/>
    </location>
</feature>
<dbReference type="Proteomes" id="UP000007800">
    <property type="component" value="Unassembled WGS sequence"/>
</dbReference>
<feature type="domain" description="Integrase zinc-binding" evidence="9">
    <location>
        <begin position="847"/>
        <end position="898"/>
    </location>
</feature>
<accession>C5KM78</accession>
<keyword evidence="4" id="KW-0255">Endonuclease</keyword>
<evidence type="ECO:0000256" key="1">
    <source>
        <dbReference type="ARBA" id="ARBA00022679"/>
    </source>
</evidence>
<keyword evidence="11" id="KW-1185">Reference proteome</keyword>
<dbReference type="GO" id="GO:0003964">
    <property type="term" value="F:RNA-directed DNA polymerase activity"/>
    <property type="evidence" value="ECO:0007669"/>
    <property type="project" value="UniProtKB-KW"/>
</dbReference>
<feature type="compositionally biased region" description="Basic and acidic residues" evidence="7">
    <location>
        <begin position="494"/>
        <end position="504"/>
    </location>
</feature>
<dbReference type="InterPro" id="IPR041588">
    <property type="entry name" value="Integrase_H2C2"/>
</dbReference>
<organism evidence="11">
    <name type="scientific">Perkinsus marinus (strain ATCC 50983 / TXsc)</name>
    <dbReference type="NCBI Taxonomy" id="423536"/>
    <lineage>
        <taxon>Eukaryota</taxon>
        <taxon>Sar</taxon>
        <taxon>Alveolata</taxon>
        <taxon>Perkinsozoa</taxon>
        <taxon>Perkinsea</taxon>
        <taxon>Perkinsida</taxon>
        <taxon>Perkinsidae</taxon>
        <taxon>Perkinsus</taxon>
    </lineage>
</organism>
<dbReference type="InterPro" id="IPR012337">
    <property type="entry name" value="RNaseH-like_sf"/>
</dbReference>
<dbReference type="GeneID" id="9044812"/>
<dbReference type="InterPro" id="IPR036397">
    <property type="entry name" value="RNaseH_sf"/>
</dbReference>
<feature type="compositionally biased region" description="Polar residues" evidence="7">
    <location>
        <begin position="319"/>
        <end position="328"/>
    </location>
</feature>
<dbReference type="InterPro" id="IPR041373">
    <property type="entry name" value="RT_RNaseH"/>
</dbReference>
<evidence type="ECO:0000259" key="8">
    <source>
        <dbReference type="Pfam" id="PF17917"/>
    </source>
</evidence>
<dbReference type="Pfam" id="PF17917">
    <property type="entry name" value="RT_RNaseH"/>
    <property type="match status" value="1"/>
</dbReference>
<dbReference type="Gene3D" id="3.30.420.10">
    <property type="entry name" value="Ribonuclease H-like superfamily/Ribonuclease H"/>
    <property type="match status" value="1"/>
</dbReference>
<evidence type="ECO:0000256" key="3">
    <source>
        <dbReference type="ARBA" id="ARBA00022722"/>
    </source>
</evidence>
<evidence type="ECO:0000256" key="6">
    <source>
        <dbReference type="ARBA" id="ARBA00022918"/>
    </source>
</evidence>
<dbReference type="GO" id="GO:0003676">
    <property type="term" value="F:nucleic acid binding"/>
    <property type="evidence" value="ECO:0007669"/>
    <property type="project" value="InterPro"/>
</dbReference>
<sequence length="1081" mass="121362">MVNGNSPTSQHGSTAENGTPWDWVTNLEKQVMDDNNVGPSRPSTTVLANLTPLATVEAILGIGGYNRWLDAMSVFRTSNGKELGTDVNGFLMDHALSVMKDSEAESRLSCSRTQLSDYEFKEGLMHSVRATGLGLVGQLLLLSTVLSPALAQTVKDTMIDLAEADEAAYLWLEKEENIQVDRSNCVRWLSFVKKACDAVQLEWTRVVHEDITVSDALQHYSGLRWTKLCTLDQLILKEREAFHYLSRAGDEGVKLGDQARLDVLNRCLPESNRWGYVLTPELNKILRSARSVPEWVSVAKQIRSDSRRSGLLPDREYQPTKSESSTYASYKVETQSRRRGKKAAKDEDKVQEAVKRRLNKARGNKKNKQHVRNSRPLRGSRGAVSGSEDDTEATIVCYHCHGIGHRRPQCPHRETDKAEARRLVKSDTKVPTSSDKSGGTKGPTIRTLRSRRAAAARAPVDYKKVPEHRVHATQTIDNGNGVGSGELDGSSNEHGSDHDPHDEPTGGELAESLANMGALNDLLKGSGRLKWTPESDAAYDRLRRRFEQRYLPFYSVEETSPGPSRRYVVQADASDVAIGFCLWSIDVSKEVSADSLAQSGSLLMWGSKVLNSASRSWPSWDREGYAVYVALCRFRPWLISSMTTAYVLTDNTGCLYKWATMEKSERLLPSLQRGQRWLRWFNMTSDLLVFKSICFKHVKGVENGLADALSRLTNHLLNRDEEAVQTDRCLQTAVGSGEPGNGFLGDCEWAPPPLVGPIQEACREAQPQDGTTKFLGKTISEIYQLVANKGDPNTTTPDWLDRFILFDHCLMMNSLEPVTHLPRWLVVVPAGTIRVDIEGETKSVLIREYLCWLVHSRVATGHPSPAMMKCLLRQHCWWPSMEVCCRTWTSKCHTCQVESARTNRNLGKFSLRRYPGRFEAISVDYTGPYEVSSVGQYRFSLTIMDLCTGYVRFAATRTRCGGEFVATLLKSWGMDFDLPRTILHDRDGAFTAEVVRAWKARSQHTSELFEFRGSISNRFGPRSYIIDWLNVDTGNRESISNRFSRFKGAGSIQGTGIFMYFLFEKLRTMKPLKPKPVTYSL</sequence>
<dbReference type="GO" id="GO:0016787">
    <property type="term" value="F:hydrolase activity"/>
    <property type="evidence" value="ECO:0007669"/>
    <property type="project" value="UniProtKB-KW"/>
</dbReference>
<dbReference type="SUPFAM" id="SSF53098">
    <property type="entry name" value="Ribonuclease H-like"/>
    <property type="match status" value="1"/>
</dbReference>
<keyword evidence="1" id="KW-0808">Transferase</keyword>
<evidence type="ECO:0000256" key="4">
    <source>
        <dbReference type="ARBA" id="ARBA00022759"/>
    </source>
</evidence>
<feature type="compositionally biased region" description="Basic and acidic residues" evidence="7">
    <location>
        <begin position="411"/>
        <end position="428"/>
    </location>
</feature>
<evidence type="ECO:0000256" key="2">
    <source>
        <dbReference type="ARBA" id="ARBA00022695"/>
    </source>
</evidence>
<dbReference type="OrthoDB" id="422540at2759"/>
<keyword evidence="2" id="KW-0548">Nucleotidyltransferase</keyword>
<feature type="region of interest" description="Disordered" evidence="7">
    <location>
        <begin position="1"/>
        <end position="20"/>
    </location>
</feature>
<dbReference type="InParanoid" id="C5KM78"/>
<dbReference type="PANTHER" id="PTHR37984:SF5">
    <property type="entry name" value="PROTEIN NYNRIN-LIKE"/>
    <property type="match status" value="1"/>
</dbReference>
<reference evidence="10 11" key="1">
    <citation type="submission" date="2008-07" db="EMBL/GenBank/DDBJ databases">
        <authorList>
            <person name="El-Sayed N."/>
            <person name="Caler E."/>
            <person name="Inman J."/>
            <person name="Amedeo P."/>
            <person name="Hass B."/>
            <person name="Wortman J."/>
        </authorList>
    </citation>
    <scope>NUCLEOTIDE SEQUENCE [LARGE SCALE GENOMIC DNA]</scope>
    <source>
        <strain evidence="11">ATCC 50983 / TXsc</strain>
    </source>
</reference>
<dbReference type="GO" id="GO:0004519">
    <property type="term" value="F:endonuclease activity"/>
    <property type="evidence" value="ECO:0007669"/>
    <property type="project" value="UniProtKB-KW"/>
</dbReference>
<proteinExistence type="predicted"/>
<keyword evidence="6" id="KW-0695">RNA-directed DNA polymerase</keyword>